<keyword evidence="2" id="KW-1185">Reference proteome</keyword>
<sequence length="193" mass="20390">MAELLDLSESARITSVNLLPSSEDVAISSAPGGDLTLHVAADVSDLGVVAGLAAAAHLPGSLIVLSGVQNAGDWFALLEPAADSPGPSATPTHQFGILRALDVVGLGVGRLHSHPLEEHALLEHLHRHGQARTSEWTGFDVAFAMMINLWTHDLSDVVRRAEHYLQSASPSAGLRESLVAQMADWAQKYDGPE</sequence>
<accession>A0ABU3PQV6</accession>
<organism evidence="1 2">
    <name type="scientific">Nocardioides imazamoxiresistens</name>
    <dbReference type="NCBI Taxonomy" id="3231893"/>
    <lineage>
        <taxon>Bacteria</taxon>
        <taxon>Bacillati</taxon>
        <taxon>Actinomycetota</taxon>
        <taxon>Actinomycetes</taxon>
        <taxon>Propionibacteriales</taxon>
        <taxon>Nocardioidaceae</taxon>
        <taxon>Nocardioides</taxon>
    </lineage>
</organism>
<proteinExistence type="predicted"/>
<dbReference type="EMBL" id="JAVYII010000001">
    <property type="protein sequence ID" value="MDT9591609.1"/>
    <property type="molecule type" value="Genomic_DNA"/>
</dbReference>
<evidence type="ECO:0000313" key="1">
    <source>
        <dbReference type="EMBL" id="MDT9591609.1"/>
    </source>
</evidence>
<gene>
    <name evidence="1" type="ORF">RDV89_00925</name>
</gene>
<comment type="caution">
    <text evidence="1">The sequence shown here is derived from an EMBL/GenBank/DDBJ whole genome shotgun (WGS) entry which is preliminary data.</text>
</comment>
<evidence type="ECO:0000313" key="2">
    <source>
        <dbReference type="Proteomes" id="UP001268542"/>
    </source>
</evidence>
<reference evidence="1 2" key="1">
    <citation type="submission" date="2023-08" db="EMBL/GenBank/DDBJ databases">
        <title>Nocardioides seae sp. nov., a bacterium isolated from a soil.</title>
        <authorList>
            <person name="Wang X."/>
        </authorList>
    </citation>
    <scope>NUCLEOTIDE SEQUENCE [LARGE SCALE GENOMIC DNA]</scope>
    <source>
        <strain evidence="1 2">YZH12</strain>
    </source>
</reference>
<dbReference type="RefSeq" id="WP_315730569.1">
    <property type="nucleotide sequence ID" value="NZ_JAVYII010000001.1"/>
</dbReference>
<protein>
    <submittedName>
        <fullName evidence="1">Uncharacterized protein</fullName>
    </submittedName>
</protein>
<dbReference type="Proteomes" id="UP001268542">
    <property type="component" value="Unassembled WGS sequence"/>
</dbReference>
<name>A0ABU3PQV6_9ACTN</name>